<evidence type="ECO:0000256" key="5">
    <source>
        <dbReference type="ARBA" id="ARBA00040520"/>
    </source>
</evidence>
<keyword evidence="3 7" id="KW-0732">Signal</keyword>
<dbReference type="PANTHER" id="PTHR35451:SF1">
    <property type="entry name" value="NEUROPEPTIDE-LIKE PROTEIN C4ORF48"/>
    <property type="match status" value="1"/>
</dbReference>
<dbReference type="GO" id="GO:0003723">
    <property type="term" value="F:RNA binding"/>
    <property type="evidence" value="ECO:0007669"/>
    <property type="project" value="UniProtKB-KW"/>
</dbReference>
<accession>A0A8C5LWF8</accession>
<organism evidence="8 9">
    <name type="scientific">Leptobrachium leishanense</name>
    <name type="common">Leishan spiny toad</name>
    <dbReference type="NCBI Taxonomy" id="445787"/>
    <lineage>
        <taxon>Eukaryota</taxon>
        <taxon>Metazoa</taxon>
        <taxon>Chordata</taxon>
        <taxon>Craniata</taxon>
        <taxon>Vertebrata</taxon>
        <taxon>Euteleostomi</taxon>
        <taxon>Amphibia</taxon>
        <taxon>Batrachia</taxon>
        <taxon>Anura</taxon>
        <taxon>Pelobatoidea</taxon>
        <taxon>Megophryidae</taxon>
        <taxon>Leptobrachium</taxon>
    </lineage>
</organism>
<evidence type="ECO:0000256" key="1">
    <source>
        <dbReference type="ARBA" id="ARBA00004613"/>
    </source>
</evidence>
<evidence type="ECO:0000256" key="7">
    <source>
        <dbReference type="SAM" id="SignalP"/>
    </source>
</evidence>
<feature type="chain" id="PRO_5034366581" description="NELL2-interacting cell ontogeny regulator 1" evidence="7">
    <location>
        <begin position="22"/>
        <end position="94"/>
    </location>
</feature>
<dbReference type="Ensembl" id="ENSLLET00000004412.1">
    <property type="protein sequence ID" value="ENSLLEP00000004217.1"/>
    <property type="gene ID" value="ENSLLEG00000002725.1"/>
</dbReference>
<evidence type="ECO:0000256" key="2">
    <source>
        <dbReference type="ARBA" id="ARBA00022525"/>
    </source>
</evidence>
<evidence type="ECO:0000256" key="4">
    <source>
        <dbReference type="ARBA" id="ARBA00022884"/>
    </source>
</evidence>
<dbReference type="Pfam" id="PF15161">
    <property type="entry name" value="Neuropep_like"/>
    <property type="match status" value="1"/>
</dbReference>
<comment type="subcellular location">
    <subcellularLocation>
        <location evidence="1">Secreted</location>
    </subcellularLocation>
</comment>
<feature type="signal peptide" evidence="7">
    <location>
        <begin position="1"/>
        <end position="21"/>
    </location>
</feature>
<keyword evidence="4" id="KW-0694">RNA-binding</keyword>
<dbReference type="OrthoDB" id="9875352at2759"/>
<protein>
    <recommendedName>
        <fullName evidence="5">NELL2-interacting cell ontogeny regulator 1</fullName>
    </recommendedName>
</protein>
<dbReference type="GeneTree" id="ENSGT00390000013043"/>
<reference evidence="8" key="1">
    <citation type="submission" date="2025-08" db="UniProtKB">
        <authorList>
            <consortium name="Ensembl"/>
        </authorList>
    </citation>
    <scope>IDENTIFICATION</scope>
</reference>
<dbReference type="PANTHER" id="PTHR35451">
    <property type="entry name" value="NEUROPEPTIDE-LIKE PROTEIN C4ORF48"/>
    <property type="match status" value="1"/>
</dbReference>
<dbReference type="AlphaFoldDB" id="A0A8C5LWF8"/>
<keyword evidence="9" id="KW-1185">Reference proteome</keyword>
<dbReference type="Proteomes" id="UP000694569">
    <property type="component" value="Unplaced"/>
</dbReference>
<reference evidence="8" key="2">
    <citation type="submission" date="2025-09" db="UniProtKB">
        <authorList>
            <consortium name="Ensembl"/>
        </authorList>
    </citation>
    <scope>IDENTIFICATION</scope>
</reference>
<dbReference type="InterPro" id="IPR028147">
    <property type="entry name" value="NICOL"/>
</dbReference>
<sequence>MVNLGITILIFWVTMATSVLAVKTGTDDGVSQALGSVIPAETRPCVDCRAFEFMQRALEDLRRNAYSLDSQTDTLLLKTEQKALCNCFSSTSRD</sequence>
<name>A0A8C5LWF8_9ANUR</name>
<proteinExistence type="inferred from homology"/>
<evidence type="ECO:0000313" key="8">
    <source>
        <dbReference type="Ensembl" id="ENSLLEP00000004217.1"/>
    </source>
</evidence>
<evidence type="ECO:0000256" key="6">
    <source>
        <dbReference type="ARBA" id="ARBA00046322"/>
    </source>
</evidence>
<keyword evidence="2" id="KW-0964">Secreted</keyword>
<evidence type="ECO:0000256" key="3">
    <source>
        <dbReference type="ARBA" id="ARBA00022729"/>
    </source>
</evidence>
<evidence type="ECO:0000313" key="9">
    <source>
        <dbReference type="Proteomes" id="UP000694569"/>
    </source>
</evidence>
<comment type="similarity">
    <text evidence="6">Belongs to the NICOL family.</text>
</comment>
<dbReference type="GO" id="GO:0005576">
    <property type="term" value="C:extracellular region"/>
    <property type="evidence" value="ECO:0007669"/>
    <property type="project" value="UniProtKB-SubCell"/>
</dbReference>